<organism evidence="1 2">
    <name type="scientific">Ureibacillus galli</name>
    <dbReference type="NCBI Taxonomy" id="2762222"/>
    <lineage>
        <taxon>Bacteria</taxon>
        <taxon>Bacillati</taxon>
        <taxon>Bacillota</taxon>
        <taxon>Bacilli</taxon>
        <taxon>Bacillales</taxon>
        <taxon>Caryophanaceae</taxon>
        <taxon>Ureibacillus</taxon>
    </lineage>
</organism>
<proteinExistence type="predicted"/>
<gene>
    <name evidence="1" type="ORF">H9636_14545</name>
</gene>
<dbReference type="Proteomes" id="UP000640930">
    <property type="component" value="Unassembled WGS sequence"/>
</dbReference>
<protein>
    <submittedName>
        <fullName evidence="1">Uncharacterized protein</fullName>
    </submittedName>
</protein>
<evidence type="ECO:0000313" key="1">
    <source>
        <dbReference type="EMBL" id="MBD8027869.1"/>
    </source>
</evidence>
<comment type="caution">
    <text evidence="1">The sequence shown here is derived from an EMBL/GenBank/DDBJ whole genome shotgun (WGS) entry which is preliminary data.</text>
</comment>
<accession>A0ABR8XF53</accession>
<evidence type="ECO:0000313" key="2">
    <source>
        <dbReference type="Proteomes" id="UP000640930"/>
    </source>
</evidence>
<name>A0ABR8XF53_9BACL</name>
<keyword evidence="2" id="KW-1185">Reference proteome</keyword>
<sequence>MFKDVLDKLLKSEYSARTIRKIHSQEKKIRGVKNVPHYNLEEAARRKLEEIFDAGNVHNKYARETLIALQYCSNHHHYLTDALLLDDIVNHKRIVFNNYLIEHS</sequence>
<dbReference type="EMBL" id="JACSQA010000026">
    <property type="protein sequence ID" value="MBD8027869.1"/>
    <property type="molecule type" value="Genomic_DNA"/>
</dbReference>
<reference evidence="1 2" key="1">
    <citation type="submission" date="2020-08" db="EMBL/GenBank/DDBJ databases">
        <title>A Genomic Blueprint of the Chicken Gut Microbiome.</title>
        <authorList>
            <person name="Gilroy R."/>
            <person name="Ravi A."/>
            <person name="Getino M."/>
            <person name="Pursley I."/>
            <person name="Horton D.L."/>
            <person name="Alikhan N.-F."/>
            <person name="Baker D."/>
            <person name="Gharbi K."/>
            <person name="Hall N."/>
            <person name="Watson M."/>
            <person name="Adriaenssens E.M."/>
            <person name="Foster-Nyarko E."/>
            <person name="Jarju S."/>
            <person name="Secka A."/>
            <person name="Antonio M."/>
            <person name="Oren A."/>
            <person name="Chaudhuri R."/>
            <person name="La Ragione R.M."/>
            <person name="Hildebrand F."/>
            <person name="Pallen M.J."/>
        </authorList>
    </citation>
    <scope>NUCLEOTIDE SEQUENCE [LARGE SCALE GENOMIC DNA]</scope>
    <source>
        <strain evidence="1 2">Re31</strain>
    </source>
</reference>